<evidence type="ECO:0000259" key="1">
    <source>
        <dbReference type="Pfam" id="PF04993"/>
    </source>
</evidence>
<sequence length="120" mass="13505">MAYSQDFLEFCLDQLDGLEGLVYKRMFGGVGLYAEGWFFGLIAEDRLYLKTDETNRPDFEKLGMGPFVPFADKAYSMGYHEVAAEILEDSETLFKWSKIALEVAKRAGGKKKSKPIKTGA</sequence>
<feature type="domain" description="TfoX N-terminal" evidence="1">
    <location>
        <begin position="13"/>
        <end position="104"/>
    </location>
</feature>
<protein>
    <recommendedName>
        <fullName evidence="1">TfoX N-terminal domain-containing protein</fullName>
    </recommendedName>
</protein>
<evidence type="ECO:0000313" key="3">
    <source>
        <dbReference type="Proteomes" id="UP000178449"/>
    </source>
</evidence>
<evidence type="ECO:0000313" key="2">
    <source>
        <dbReference type="EMBL" id="OGG96235.1"/>
    </source>
</evidence>
<dbReference type="InterPro" id="IPR007076">
    <property type="entry name" value="TfoX_N"/>
</dbReference>
<accession>A0A1F6GDQ8</accession>
<dbReference type="STRING" id="1817772.A2527_04450"/>
<name>A0A1F6GDQ8_9PROT</name>
<dbReference type="Proteomes" id="UP000178449">
    <property type="component" value="Unassembled WGS sequence"/>
</dbReference>
<dbReference type="SUPFAM" id="SSF159894">
    <property type="entry name" value="YgaC/TfoX-N like"/>
    <property type="match status" value="1"/>
</dbReference>
<proteinExistence type="predicted"/>
<comment type="caution">
    <text evidence="2">The sequence shown here is derived from an EMBL/GenBank/DDBJ whole genome shotgun (WGS) entry which is preliminary data.</text>
</comment>
<dbReference type="Pfam" id="PF04993">
    <property type="entry name" value="TfoX_N"/>
    <property type="match status" value="1"/>
</dbReference>
<organism evidence="2 3">
    <name type="scientific">Candidatus Lambdaproteobacteria bacterium RIFOXYD2_FULL_50_16</name>
    <dbReference type="NCBI Taxonomy" id="1817772"/>
    <lineage>
        <taxon>Bacteria</taxon>
        <taxon>Pseudomonadati</taxon>
        <taxon>Pseudomonadota</taxon>
        <taxon>Candidatus Lambdaproteobacteria</taxon>
    </lineage>
</organism>
<gene>
    <name evidence="2" type="ORF">A2527_04450</name>
</gene>
<dbReference type="Gene3D" id="3.30.1460.30">
    <property type="entry name" value="YgaC/TfoX-N like chaperone"/>
    <property type="match status" value="1"/>
</dbReference>
<reference evidence="2 3" key="1">
    <citation type="journal article" date="2016" name="Nat. Commun.">
        <title>Thousands of microbial genomes shed light on interconnected biogeochemical processes in an aquifer system.</title>
        <authorList>
            <person name="Anantharaman K."/>
            <person name="Brown C.T."/>
            <person name="Hug L.A."/>
            <person name="Sharon I."/>
            <person name="Castelle C.J."/>
            <person name="Probst A.J."/>
            <person name="Thomas B.C."/>
            <person name="Singh A."/>
            <person name="Wilkins M.J."/>
            <person name="Karaoz U."/>
            <person name="Brodie E.L."/>
            <person name="Williams K.H."/>
            <person name="Hubbard S.S."/>
            <person name="Banfield J.F."/>
        </authorList>
    </citation>
    <scope>NUCLEOTIDE SEQUENCE [LARGE SCALE GENOMIC DNA]</scope>
</reference>
<dbReference type="AlphaFoldDB" id="A0A1F6GDQ8"/>
<dbReference type="EMBL" id="MFNE01000017">
    <property type="protein sequence ID" value="OGG96235.1"/>
    <property type="molecule type" value="Genomic_DNA"/>
</dbReference>